<proteinExistence type="predicted"/>
<dbReference type="AlphaFoldDB" id="A0A4R3MX59"/>
<dbReference type="Proteomes" id="UP000295717">
    <property type="component" value="Unassembled WGS sequence"/>
</dbReference>
<sequence>MNAVDPGYLNLRAAGYRWDNCGVMLGDRPRDPNATTYGTYAPNGALIGYARGMCRAYRLALEHWRRSDADQFSF</sequence>
<evidence type="ECO:0000313" key="1">
    <source>
        <dbReference type="EMBL" id="TCT21178.1"/>
    </source>
</evidence>
<keyword evidence="2" id="KW-1185">Reference proteome</keyword>
<organism evidence="1 2">
    <name type="scientific">Thiobaca trueperi</name>
    <dbReference type="NCBI Taxonomy" id="127458"/>
    <lineage>
        <taxon>Bacteria</taxon>
        <taxon>Pseudomonadati</taxon>
        <taxon>Pseudomonadota</taxon>
        <taxon>Gammaproteobacteria</taxon>
        <taxon>Chromatiales</taxon>
        <taxon>Chromatiaceae</taxon>
        <taxon>Thiobaca</taxon>
    </lineage>
</organism>
<accession>A0A4R3MX59</accession>
<evidence type="ECO:0000313" key="2">
    <source>
        <dbReference type="Proteomes" id="UP000295717"/>
    </source>
</evidence>
<gene>
    <name evidence="1" type="ORF">EDC35_10431</name>
</gene>
<name>A0A4R3MX59_9GAMM</name>
<comment type="caution">
    <text evidence="1">The sequence shown here is derived from an EMBL/GenBank/DDBJ whole genome shotgun (WGS) entry which is preliminary data.</text>
</comment>
<dbReference type="EMBL" id="SMAO01000004">
    <property type="protein sequence ID" value="TCT21178.1"/>
    <property type="molecule type" value="Genomic_DNA"/>
</dbReference>
<protein>
    <submittedName>
        <fullName evidence="1">Uncharacterized protein</fullName>
    </submittedName>
</protein>
<reference evidence="1 2" key="1">
    <citation type="submission" date="2019-03" db="EMBL/GenBank/DDBJ databases">
        <title>Genomic Encyclopedia of Type Strains, Phase IV (KMG-IV): sequencing the most valuable type-strain genomes for metagenomic binning, comparative biology and taxonomic classification.</title>
        <authorList>
            <person name="Goeker M."/>
        </authorList>
    </citation>
    <scope>NUCLEOTIDE SEQUENCE [LARGE SCALE GENOMIC DNA]</scope>
    <source>
        <strain evidence="1 2">DSM 13587</strain>
    </source>
</reference>